<dbReference type="Gene3D" id="1.20.1280.50">
    <property type="match status" value="1"/>
</dbReference>
<dbReference type="InterPro" id="IPR032675">
    <property type="entry name" value="LRR_dom_sf"/>
</dbReference>
<evidence type="ECO:0000313" key="3">
    <source>
        <dbReference type="Proteomes" id="UP000559256"/>
    </source>
</evidence>
<sequence length="664" mass="73909">MAPVGAKLSMQQLVDAILYKTTRRAGKAYKYSVPELDVMEQKLQVAVSLLRGARNAIQPINKLPPELLSLIFGELQQELPSFLPMLEGGPGPVPVYAYDNQHKDWLRLLHVCRQWRGILATSPHLWSTIDSGLIPATFLKRSMAAPLTVYLGVRAQEISHKLLTNVLHNSSRLEEFHLSTDGWDGAPIYQSLSSFSSAAPLLTSLTILTDGEQAIDGVLPVVFAGETPNLRQLCLKHFTSWPSNSFECLTHLCLYNQHESSRPTTSAFLDFLASSPRLQNLSLVQAGPTRSDDAPIPRDKHVSLPFLKEFNIGDWPSAQLISRLLTHLMLPSTTDMYIWGDPLNNTDDDLSLLLPADISCLRNIHDIKRWYFARQPRVILDTPFIAVTGSPRTLYMYGTFSYSQIHPVISSYPLGQVHTLGVRDSCGMGNRMPQTMWTEIFEKVPLLESLQILAFRSFSITRTVLTALMPYGSPSSPSVLSPCNGNSSELGSDHDSSSSGRGGSRPTNTDRVHDTSDLDVKPSSSAAALRVLCPLLHTLTIEHDCSLPAYFISTVASSRAALGSPISHLKVLVFDRHPYDSRASSEAGGDRDDSEADEEYLVYMMDTEDHKRLLTRGVGQKAEDDSETGPLREVIFEYNIPLSMNIVPETWPTRVWEWTRRMHV</sequence>
<evidence type="ECO:0000313" key="2">
    <source>
        <dbReference type="EMBL" id="KAF5358817.1"/>
    </source>
</evidence>
<feature type="compositionally biased region" description="Polar residues" evidence="1">
    <location>
        <begin position="474"/>
        <end position="486"/>
    </location>
</feature>
<gene>
    <name evidence="2" type="ORF">D9758_008568</name>
</gene>
<dbReference type="PANTHER" id="PTHR38926:SF5">
    <property type="entry name" value="F-BOX AND LEUCINE-RICH REPEAT PROTEIN 6"/>
    <property type="match status" value="1"/>
</dbReference>
<dbReference type="SUPFAM" id="SSF52047">
    <property type="entry name" value="RNI-like"/>
    <property type="match status" value="1"/>
</dbReference>
<evidence type="ECO:0000256" key="1">
    <source>
        <dbReference type="SAM" id="MobiDB-lite"/>
    </source>
</evidence>
<evidence type="ECO:0008006" key="4">
    <source>
        <dbReference type="Google" id="ProtNLM"/>
    </source>
</evidence>
<protein>
    <recommendedName>
        <fullName evidence="4">F-box domain-containing protein</fullName>
    </recommendedName>
</protein>
<accession>A0A8H5G5T2</accession>
<comment type="caution">
    <text evidence="2">The sequence shown here is derived from an EMBL/GenBank/DDBJ whole genome shotgun (WGS) entry which is preliminary data.</text>
</comment>
<name>A0A8H5G5T2_9AGAR</name>
<reference evidence="2 3" key="1">
    <citation type="journal article" date="2020" name="ISME J.">
        <title>Uncovering the hidden diversity of litter-decomposition mechanisms in mushroom-forming fungi.</title>
        <authorList>
            <person name="Floudas D."/>
            <person name="Bentzer J."/>
            <person name="Ahren D."/>
            <person name="Johansson T."/>
            <person name="Persson P."/>
            <person name="Tunlid A."/>
        </authorList>
    </citation>
    <scope>NUCLEOTIDE SEQUENCE [LARGE SCALE GENOMIC DNA]</scope>
    <source>
        <strain evidence="2 3">CBS 291.85</strain>
    </source>
</reference>
<keyword evidence="3" id="KW-1185">Reference proteome</keyword>
<dbReference type="EMBL" id="JAACJM010000048">
    <property type="protein sequence ID" value="KAF5358817.1"/>
    <property type="molecule type" value="Genomic_DNA"/>
</dbReference>
<feature type="compositionally biased region" description="Basic and acidic residues" evidence="1">
    <location>
        <begin position="508"/>
        <end position="520"/>
    </location>
</feature>
<dbReference type="PANTHER" id="PTHR38926">
    <property type="entry name" value="F-BOX DOMAIN CONTAINING PROTEIN, EXPRESSED"/>
    <property type="match status" value="1"/>
</dbReference>
<dbReference type="Proteomes" id="UP000559256">
    <property type="component" value="Unassembled WGS sequence"/>
</dbReference>
<proteinExistence type="predicted"/>
<dbReference type="OrthoDB" id="2863801at2759"/>
<organism evidence="2 3">
    <name type="scientific">Tetrapyrgos nigripes</name>
    <dbReference type="NCBI Taxonomy" id="182062"/>
    <lineage>
        <taxon>Eukaryota</taxon>
        <taxon>Fungi</taxon>
        <taxon>Dikarya</taxon>
        <taxon>Basidiomycota</taxon>
        <taxon>Agaricomycotina</taxon>
        <taxon>Agaricomycetes</taxon>
        <taxon>Agaricomycetidae</taxon>
        <taxon>Agaricales</taxon>
        <taxon>Marasmiineae</taxon>
        <taxon>Marasmiaceae</taxon>
        <taxon>Tetrapyrgos</taxon>
    </lineage>
</organism>
<feature type="region of interest" description="Disordered" evidence="1">
    <location>
        <begin position="474"/>
        <end position="520"/>
    </location>
</feature>
<dbReference type="Gene3D" id="3.80.10.10">
    <property type="entry name" value="Ribonuclease Inhibitor"/>
    <property type="match status" value="1"/>
</dbReference>
<dbReference type="AlphaFoldDB" id="A0A8H5G5T2"/>